<protein>
    <submittedName>
        <fullName evidence="2">PIN domain-containing protein</fullName>
    </submittedName>
</protein>
<organism evidence="2 3">
    <name type="scientific">Thermoanaerobacter thermohydrosulfuricus</name>
    <name type="common">Clostridium thermohydrosulfuricum</name>
    <dbReference type="NCBI Taxonomy" id="1516"/>
    <lineage>
        <taxon>Bacteria</taxon>
        <taxon>Bacillati</taxon>
        <taxon>Bacillota</taxon>
        <taxon>Clostridia</taxon>
        <taxon>Thermoanaerobacterales</taxon>
        <taxon>Thermoanaerobacteraceae</taxon>
        <taxon>Thermoanaerobacter</taxon>
    </lineage>
</organism>
<evidence type="ECO:0000313" key="3">
    <source>
        <dbReference type="Proteomes" id="UP000183404"/>
    </source>
</evidence>
<dbReference type="Pfam" id="PF01850">
    <property type="entry name" value="PIN"/>
    <property type="match status" value="1"/>
</dbReference>
<evidence type="ECO:0000313" key="2">
    <source>
        <dbReference type="EMBL" id="SDG49321.1"/>
    </source>
</evidence>
<feature type="domain" description="PIN" evidence="1">
    <location>
        <begin position="4"/>
        <end position="113"/>
    </location>
</feature>
<evidence type="ECO:0000259" key="1">
    <source>
        <dbReference type="Pfam" id="PF01850"/>
    </source>
</evidence>
<dbReference type="Gene3D" id="3.40.50.1010">
    <property type="entry name" value="5'-nuclease"/>
    <property type="match status" value="1"/>
</dbReference>
<sequence length="157" mass="18310">MKKIYLDTSIISFLEAHDAPDKMEVTRKWWNEGRLYSQIYISELTLREIQNCPEPKRSKLLRELSSINFRYVKINKAIKSLAEHYVSQNIIPVKYKDDALHIATATLSKCDIILSWNFKHMVKLKTIKEVNSINRQLGYKTINIIAPSELIKKEGSD</sequence>
<proteinExistence type="predicted"/>
<dbReference type="RefSeq" id="WP_074592863.1">
    <property type="nucleotide sequence ID" value="NZ_FNBS01000081.1"/>
</dbReference>
<name>A0A1G7UQ01_THETY</name>
<dbReference type="InterPro" id="IPR029060">
    <property type="entry name" value="PIN-like_dom_sf"/>
</dbReference>
<reference evidence="2 3" key="1">
    <citation type="submission" date="2016-10" db="EMBL/GenBank/DDBJ databases">
        <authorList>
            <person name="de Groot N.N."/>
        </authorList>
    </citation>
    <scope>NUCLEOTIDE SEQUENCE [LARGE SCALE GENOMIC DNA]</scope>
    <source>
        <strain evidence="2 3">DSM 569</strain>
    </source>
</reference>
<dbReference type="Proteomes" id="UP000183404">
    <property type="component" value="Unassembled WGS sequence"/>
</dbReference>
<dbReference type="EMBL" id="FNBS01000081">
    <property type="protein sequence ID" value="SDG49321.1"/>
    <property type="molecule type" value="Genomic_DNA"/>
</dbReference>
<dbReference type="SUPFAM" id="SSF88723">
    <property type="entry name" value="PIN domain-like"/>
    <property type="match status" value="1"/>
</dbReference>
<dbReference type="InterPro" id="IPR002716">
    <property type="entry name" value="PIN_dom"/>
</dbReference>
<accession>A0A1G7UQ01</accession>
<gene>
    <name evidence="2" type="ORF">SAMN04244560_02444</name>
</gene>
<dbReference type="CDD" id="cd18687">
    <property type="entry name" value="PIN_VapC-like"/>
    <property type="match status" value="1"/>
</dbReference>
<dbReference type="AlphaFoldDB" id="A0A1G7UQ01"/>